<evidence type="ECO:0000313" key="3">
    <source>
        <dbReference type="Proteomes" id="UP000501240"/>
    </source>
</evidence>
<dbReference type="InterPro" id="IPR000073">
    <property type="entry name" value="AB_hydrolase_1"/>
</dbReference>
<dbReference type="PANTHER" id="PTHR43194:SF5">
    <property type="entry name" value="PIMELOYL-[ACYL-CARRIER PROTEIN] METHYL ESTER ESTERASE"/>
    <property type="match status" value="1"/>
</dbReference>
<keyword evidence="3" id="KW-1185">Reference proteome</keyword>
<dbReference type="EMBL" id="CP053892">
    <property type="protein sequence ID" value="QKG23784.1"/>
    <property type="molecule type" value="Genomic_DNA"/>
</dbReference>
<protein>
    <submittedName>
        <fullName evidence="2">3-oxoadipate enol-lactone hydrolase or 4-carboxymuconolactone decarboxylase</fullName>
    </submittedName>
</protein>
<dbReference type="PANTHER" id="PTHR43194">
    <property type="entry name" value="HYDROLASE ALPHA/BETA FOLD FAMILY"/>
    <property type="match status" value="1"/>
</dbReference>
<dbReference type="GO" id="GO:0016787">
    <property type="term" value="F:hydrolase activity"/>
    <property type="evidence" value="ECO:0007669"/>
    <property type="project" value="UniProtKB-KW"/>
</dbReference>
<dbReference type="InterPro" id="IPR050228">
    <property type="entry name" value="Carboxylesterase_BioH"/>
</dbReference>
<dbReference type="SUPFAM" id="SSF53474">
    <property type="entry name" value="alpha/beta-Hydrolases"/>
    <property type="match status" value="1"/>
</dbReference>
<dbReference type="InterPro" id="IPR029058">
    <property type="entry name" value="AB_hydrolase_fold"/>
</dbReference>
<dbReference type="Gene3D" id="3.40.50.1820">
    <property type="entry name" value="alpha/beta hydrolase"/>
    <property type="match status" value="1"/>
</dbReference>
<organism evidence="2 3">
    <name type="scientific">Actinomadura verrucosospora</name>
    <dbReference type="NCBI Taxonomy" id="46165"/>
    <lineage>
        <taxon>Bacteria</taxon>
        <taxon>Bacillati</taxon>
        <taxon>Actinomycetota</taxon>
        <taxon>Actinomycetes</taxon>
        <taxon>Streptosporangiales</taxon>
        <taxon>Thermomonosporaceae</taxon>
        <taxon>Actinomadura</taxon>
    </lineage>
</organism>
<dbReference type="Pfam" id="PF12697">
    <property type="entry name" value="Abhydrolase_6"/>
    <property type="match status" value="1"/>
</dbReference>
<dbReference type="Proteomes" id="UP000501240">
    <property type="component" value="Chromosome"/>
</dbReference>
<feature type="domain" description="AB hydrolase-1" evidence="1">
    <location>
        <begin position="22"/>
        <end position="248"/>
    </location>
</feature>
<dbReference type="RefSeq" id="WP_173097687.1">
    <property type="nucleotide sequence ID" value="NZ_CP053892.1"/>
</dbReference>
<sequence>MTTLTVGNARVPYRTEGSGPALVLVHGAGPGSIMWDGLLDRFTGHRTVILPDLSGSVPAEDDGAPLAIETLAAQVNAVIEDAVGGPADVVGFSLGAPTVAAAAALRPDLVRRLVPVAGLTNASDEYVRQYMTTWLDLAGVPDAFGRFATLTAYSRAFLNQIGHDAVEESRTFMQPTDGLLRQIDLVRRLDIRALLPRITAPTLVVGASRDQTIPVENHREMFAAIAGSEYAELDTGHVAMAERPEEFTKLVLDFLDRP</sequence>
<reference evidence="2 3" key="1">
    <citation type="submission" date="2020-05" db="EMBL/GenBank/DDBJ databases">
        <title>Actinomadura verrucosospora NRRL-B18236 (PFL_A860) Genome sequencing and assembly.</title>
        <authorList>
            <person name="Samborskyy M."/>
        </authorList>
    </citation>
    <scope>NUCLEOTIDE SEQUENCE [LARGE SCALE GENOMIC DNA]</scope>
    <source>
        <strain evidence="2 3">NRRL:B18236</strain>
    </source>
</reference>
<accession>A0A7D4A2G3</accession>
<proteinExistence type="predicted"/>
<keyword evidence="2" id="KW-0378">Hydrolase</keyword>
<evidence type="ECO:0000259" key="1">
    <source>
        <dbReference type="Pfam" id="PF12697"/>
    </source>
</evidence>
<dbReference type="PRINTS" id="PR00111">
    <property type="entry name" value="ABHYDROLASE"/>
</dbReference>
<name>A0A7D4A2G3_ACTVE</name>
<evidence type="ECO:0000313" key="2">
    <source>
        <dbReference type="EMBL" id="QKG23784.1"/>
    </source>
</evidence>
<dbReference type="AlphaFoldDB" id="A0A7D4A2G3"/>
<gene>
    <name evidence="2" type="ORF">ACTIVE_5427</name>
</gene>